<feature type="transmembrane region" description="Helical" evidence="11">
    <location>
        <begin position="234"/>
        <end position="254"/>
    </location>
</feature>
<dbReference type="SUPFAM" id="SSF54631">
    <property type="entry name" value="CBS-domain pair"/>
    <property type="match status" value="1"/>
</dbReference>
<feature type="transmembrane region" description="Helical" evidence="11">
    <location>
        <begin position="20"/>
        <end position="40"/>
    </location>
</feature>
<keyword evidence="5" id="KW-0406">Ion transport</keyword>
<dbReference type="Pfam" id="PF00654">
    <property type="entry name" value="Voltage_CLC"/>
    <property type="match status" value="1"/>
</dbReference>
<evidence type="ECO:0000256" key="4">
    <source>
        <dbReference type="ARBA" id="ARBA00022989"/>
    </source>
</evidence>
<dbReference type="AlphaFoldDB" id="A0A2H0LR83"/>
<dbReference type="Gene3D" id="3.10.580.10">
    <property type="entry name" value="CBS-domain"/>
    <property type="match status" value="1"/>
</dbReference>
<keyword evidence="10" id="KW-0129">CBS domain</keyword>
<dbReference type="PROSITE" id="PS51202">
    <property type="entry name" value="RCK_C"/>
    <property type="match status" value="1"/>
</dbReference>
<feature type="transmembrane region" description="Helical" evidence="11">
    <location>
        <begin position="266"/>
        <end position="287"/>
    </location>
</feature>
<dbReference type="SUPFAM" id="SSF116726">
    <property type="entry name" value="TrkA C-terminal domain-like"/>
    <property type="match status" value="1"/>
</dbReference>
<gene>
    <name evidence="14" type="ORF">COV74_02695</name>
</gene>
<dbReference type="GO" id="GO:0006813">
    <property type="term" value="P:potassium ion transport"/>
    <property type="evidence" value="ECO:0007669"/>
    <property type="project" value="InterPro"/>
</dbReference>
<name>A0A2H0LR83_9BACT</name>
<dbReference type="Pfam" id="PF02080">
    <property type="entry name" value="TrkA_C"/>
    <property type="match status" value="1"/>
</dbReference>
<proteinExistence type="predicted"/>
<evidence type="ECO:0000256" key="10">
    <source>
        <dbReference type="PROSITE-ProRule" id="PRU00703"/>
    </source>
</evidence>
<feature type="transmembrane region" description="Helical" evidence="11">
    <location>
        <begin position="333"/>
        <end position="354"/>
    </location>
</feature>
<evidence type="ECO:0000256" key="7">
    <source>
        <dbReference type="ARBA" id="ARBA00023173"/>
    </source>
</evidence>
<dbReference type="Gene3D" id="3.30.70.1450">
    <property type="entry name" value="Regulator of K+ conductance, C-terminal domain"/>
    <property type="match status" value="1"/>
</dbReference>
<dbReference type="CDD" id="cd00400">
    <property type="entry name" value="Voltage_gated_ClC"/>
    <property type="match status" value="1"/>
</dbReference>
<dbReference type="InterPro" id="IPR050368">
    <property type="entry name" value="ClC-type_chloride_channel"/>
</dbReference>
<dbReference type="GO" id="GO:0005254">
    <property type="term" value="F:chloride channel activity"/>
    <property type="evidence" value="ECO:0007669"/>
    <property type="project" value="UniProtKB-KW"/>
</dbReference>
<dbReference type="InterPro" id="IPR036721">
    <property type="entry name" value="RCK_C_sf"/>
</dbReference>
<feature type="transmembrane region" description="Helical" evidence="11">
    <location>
        <begin position="366"/>
        <end position="391"/>
    </location>
</feature>
<dbReference type="InterPro" id="IPR006037">
    <property type="entry name" value="RCK_C"/>
</dbReference>
<dbReference type="SUPFAM" id="SSF81340">
    <property type="entry name" value="Clc chloride channel"/>
    <property type="match status" value="1"/>
</dbReference>
<evidence type="ECO:0000256" key="2">
    <source>
        <dbReference type="ARBA" id="ARBA00022448"/>
    </source>
</evidence>
<comment type="subcellular location">
    <subcellularLocation>
        <location evidence="1">Membrane</location>
        <topology evidence="1">Multi-pass membrane protein</topology>
    </subcellularLocation>
</comment>
<comment type="caution">
    <text evidence="14">The sequence shown here is derived from an EMBL/GenBank/DDBJ whole genome shotgun (WGS) entry which is preliminary data.</text>
</comment>
<dbReference type="PANTHER" id="PTHR43427">
    <property type="entry name" value="CHLORIDE CHANNEL PROTEIN CLC-E"/>
    <property type="match status" value="1"/>
</dbReference>
<reference evidence="14 15" key="1">
    <citation type="submission" date="2017-09" db="EMBL/GenBank/DDBJ databases">
        <title>Depth-based differentiation of microbial function through sediment-hosted aquifers and enrichment of novel symbionts in the deep terrestrial subsurface.</title>
        <authorList>
            <person name="Probst A.J."/>
            <person name="Ladd B."/>
            <person name="Jarett J.K."/>
            <person name="Geller-Mcgrath D.E."/>
            <person name="Sieber C.M."/>
            <person name="Emerson J.B."/>
            <person name="Anantharaman K."/>
            <person name="Thomas B.C."/>
            <person name="Malmstrom R."/>
            <person name="Stieglmeier M."/>
            <person name="Klingl A."/>
            <person name="Woyke T."/>
            <person name="Ryan C.M."/>
            <person name="Banfield J.F."/>
        </authorList>
    </citation>
    <scope>NUCLEOTIDE SEQUENCE [LARGE SCALE GENOMIC DNA]</scope>
    <source>
        <strain evidence="14">CG11_big_fil_rev_8_21_14_0_20_45_26</strain>
    </source>
</reference>
<keyword evidence="8" id="KW-0868">Chloride</keyword>
<feature type="domain" description="CBS" evidence="13">
    <location>
        <begin position="516"/>
        <end position="577"/>
    </location>
</feature>
<dbReference type="PROSITE" id="PS51371">
    <property type="entry name" value="CBS"/>
    <property type="match status" value="2"/>
</dbReference>
<dbReference type="PANTHER" id="PTHR43427:SF6">
    <property type="entry name" value="CHLORIDE CHANNEL PROTEIN CLC-E"/>
    <property type="match status" value="1"/>
</dbReference>
<evidence type="ECO:0000256" key="5">
    <source>
        <dbReference type="ARBA" id="ARBA00023065"/>
    </source>
</evidence>
<keyword evidence="3 11" id="KW-0812">Transmembrane</keyword>
<evidence type="ECO:0000259" key="12">
    <source>
        <dbReference type="PROSITE" id="PS51202"/>
    </source>
</evidence>
<evidence type="ECO:0000313" key="14">
    <source>
        <dbReference type="EMBL" id="PIQ86950.1"/>
    </source>
</evidence>
<dbReference type="PRINTS" id="PR00762">
    <property type="entry name" value="CLCHANNEL"/>
</dbReference>
<evidence type="ECO:0000256" key="1">
    <source>
        <dbReference type="ARBA" id="ARBA00004141"/>
    </source>
</evidence>
<keyword evidence="7" id="KW-0869">Chloride channel</keyword>
<feature type="transmembrane region" description="Helical" evidence="11">
    <location>
        <begin position="60"/>
        <end position="81"/>
    </location>
</feature>
<keyword evidence="9" id="KW-0407">Ion channel</keyword>
<dbReference type="InterPro" id="IPR014743">
    <property type="entry name" value="Cl-channel_core"/>
</dbReference>
<dbReference type="InterPro" id="IPR000644">
    <property type="entry name" value="CBS_dom"/>
</dbReference>
<organism evidence="14 15">
    <name type="scientific">Candidatus Abzuiibacterium crystallinum</name>
    <dbReference type="NCBI Taxonomy" id="1974748"/>
    <lineage>
        <taxon>Bacteria</taxon>
        <taxon>Pseudomonadati</taxon>
        <taxon>Candidatus Omnitrophota</taxon>
        <taxon>Candidatus Abzuiibacterium</taxon>
    </lineage>
</organism>
<evidence type="ECO:0000256" key="9">
    <source>
        <dbReference type="ARBA" id="ARBA00023303"/>
    </source>
</evidence>
<dbReference type="InterPro" id="IPR046342">
    <property type="entry name" value="CBS_dom_sf"/>
</dbReference>
<accession>A0A2H0LR83</accession>
<feature type="domain" description="CBS" evidence="13">
    <location>
        <begin position="452"/>
        <end position="510"/>
    </location>
</feature>
<evidence type="ECO:0000259" key="13">
    <source>
        <dbReference type="PROSITE" id="PS51371"/>
    </source>
</evidence>
<evidence type="ECO:0000256" key="8">
    <source>
        <dbReference type="ARBA" id="ARBA00023214"/>
    </source>
</evidence>
<sequence length="675" mass="72670">MKNGFQQRLTQFFPTERIIFPTLLATLVGISIGFAVVFFIKTIDLSEYLFFGAGRGKLGLLGPYAVVFIPALGGLLVGLLVTLGAKQAGGHGVPEVIKAIALKGGKIPIFSVLIKLIASAISIGSGASVGREGPAVHIGSGIASFTARIFKQSEARIKNYVACGAAAGISAVFNAPITGVMFASEIVIRDFGARALSTVVIASVSASTISRMFLGHSPAFTVPVYSVWHPLELILYFTLGILSAFVSLFMISSLDRLERGFESYQVPAWLKPAVGGFIVGCIGLYYPQVFGMGFHSIEGMLNGALGSVMLLLALVFMKAVATNVSISSGSSGGVFAPALFIGAALGGVVGKLFYNHLPFPVAPPGAYALVGMASVFAGAFHAPVTAILLVFEMTGDYRMILPIMIAVVASTSISQLFSRDSIDTISLRRSGIDPGFFEEVKVLGALQVRDAMTAQFATVHRDLPGKLLLDKMAKEKDKSIFVVNDQEQLVGLIKPEEVQKALFGEDMTAIVADDLMYPLEEHCFEDEPLSEVAHFMMERHITQMSVMDSVDPKKVVGVIKSEDIFHAYTEVTEKRSSLLSRMEHESSHASGMVQIRFVISPRSTVTGKPIKEINLPDGIVLTSIKRRQAVLIPEGNTILKARDKIWAVMIPSQEEVFRSWLKDAQLAPFTFDAAY</sequence>
<keyword evidence="4 11" id="KW-1133">Transmembrane helix</keyword>
<feature type="transmembrane region" description="Helical" evidence="11">
    <location>
        <begin position="159"/>
        <end position="183"/>
    </location>
</feature>
<dbReference type="GO" id="GO:0034707">
    <property type="term" value="C:chloride channel complex"/>
    <property type="evidence" value="ECO:0007669"/>
    <property type="project" value="UniProtKB-KW"/>
</dbReference>
<evidence type="ECO:0000256" key="3">
    <source>
        <dbReference type="ARBA" id="ARBA00022692"/>
    </source>
</evidence>
<dbReference type="InterPro" id="IPR001807">
    <property type="entry name" value="ClC"/>
</dbReference>
<feature type="domain" description="RCK C-terminal" evidence="12">
    <location>
        <begin position="582"/>
        <end position="663"/>
    </location>
</feature>
<dbReference type="CDD" id="cd02205">
    <property type="entry name" value="CBS_pair_SF"/>
    <property type="match status" value="1"/>
</dbReference>
<evidence type="ECO:0000313" key="15">
    <source>
        <dbReference type="Proteomes" id="UP000230859"/>
    </source>
</evidence>
<dbReference type="Pfam" id="PF00571">
    <property type="entry name" value="CBS"/>
    <property type="match status" value="2"/>
</dbReference>
<keyword evidence="6 11" id="KW-0472">Membrane</keyword>
<feature type="transmembrane region" description="Helical" evidence="11">
    <location>
        <begin position="398"/>
        <end position="417"/>
    </location>
</feature>
<dbReference type="Gene3D" id="1.10.3080.10">
    <property type="entry name" value="Clc chloride channel"/>
    <property type="match status" value="1"/>
</dbReference>
<evidence type="ECO:0000256" key="6">
    <source>
        <dbReference type="ARBA" id="ARBA00023136"/>
    </source>
</evidence>
<evidence type="ECO:0000256" key="11">
    <source>
        <dbReference type="SAM" id="Phobius"/>
    </source>
</evidence>
<dbReference type="GO" id="GO:0008324">
    <property type="term" value="F:monoatomic cation transmembrane transporter activity"/>
    <property type="evidence" value="ECO:0007669"/>
    <property type="project" value="InterPro"/>
</dbReference>
<dbReference type="EMBL" id="PCVY01000023">
    <property type="protein sequence ID" value="PIQ86950.1"/>
    <property type="molecule type" value="Genomic_DNA"/>
</dbReference>
<protein>
    <submittedName>
        <fullName evidence="14">Chloride channel protein</fullName>
    </submittedName>
</protein>
<dbReference type="Proteomes" id="UP000230859">
    <property type="component" value="Unassembled WGS sequence"/>
</dbReference>
<keyword evidence="2" id="KW-0813">Transport</keyword>
<feature type="transmembrane region" description="Helical" evidence="11">
    <location>
        <begin position="299"/>
        <end position="321"/>
    </location>
</feature>